<evidence type="ECO:0000256" key="7">
    <source>
        <dbReference type="ARBA" id="ARBA00023002"/>
    </source>
</evidence>
<evidence type="ECO:0000256" key="2">
    <source>
        <dbReference type="ARBA" id="ARBA00001966"/>
    </source>
</evidence>
<dbReference type="RefSeq" id="WP_231320134.1">
    <property type="nucleotide sequence ID" value="NZ_CP088156.1"/>
</dbReference>
<dbReference type="Pfam" id="PF07992">
    <property type="entry name" value="Pyr_redox_2"/>
    <property type="match status" value="1"/>
</dbReference>
<dbReference type="Proteomes" id="UP001431010">
    <property type="component" value="Chromosome"/>
</dbReference>
<keyword evidence="7" id="KW-0560">Oxidoreductase</keyword>
<proteinExistence type="inferred from homology"/>
<comment type="cofactor">
    <cofactor evidence="2">
        <name>[4Fe-4S] cluster</name>
        <dbReference type="ChEBI" id="CHEBI:49883"/>
    </cofactor>
</comment>
<keyword evidence="5" id="KW-0288">FMN</keyword>
<dbReference type="EMBL" id="CP088156">
    <property type="protein sequence ID" value="UFZ04122.1"/>
    <property type="molecule type" value="Genomic_DNA"/>
</dbReference>
<dbReference type="SUPFAM" id="SSF51971">
    <property type="entry name" value="Nucleotide-binding domain"/>
    <property type="match status" value="1"/>
</dbReference>
<dbReference type="SUPFAM" id="SSF51395">
    <property type="entry name" value="FMN-linked oxidoreductases"/>
    <property type="match status" value="1"/>
</dbReference>
<comment type="cofactor">
    <cofactor evidence="1">
        <name>FMN</name>
        <dbReference type="ChEBI" id="CHEBI:58210"/>
    </cofactor>
</comment>
<dbReference type="CDD" id="cd04734">
    <property type="entry name" value="OYE_like_3_FMN"/>
    <property type="match status" value="1"/>
</dbReference>
<feature type="domain" description="FAD/NAD(P)-binding" evidence="11">
    <location>
        <begin position="397"/>
        <end position="507"/>
    </location>
</feature>
<evidence type="ECO:0000313" key="12">
    <source>
        <dbReference type="EMBL" id="UFZ04122.1"/>
    </source>
</evidence>
<keyword evidence="13" id="KW-1185">Reference proteome</keyword>
<dbReference type="InterPro" id="IPR051793">
    <property type="entry name" value="NADH:flavin_oxidoreductase"/>
</dbReference>
<evidence type="ECO:0000256" key="8">
    <source>
        <dbReference type="ARBA" id="ARBA00023004"/>
    </source>
</evidence>
<feature type="domain" description="NADH:flavin oxidoreductase/NADH oxidase N-terminal" evidence="10">
    <location>
        <begin position="12"/>
        <end position="343"/>
    </location>
</feature>
<evidence type="ECO:0000256" key="9">
    <source>
        <dbReference type="ARBA" id="ARBA00023014"/>
    </source>
</evidence>
<evidence type="ECO:0000256" key="5">
    <source>
        <dbReference type="ARBA" id="ARBA00022643"/>
    </source>
</evidence>
<dbReference type="Pfam" id="PF00724">
    <property type="entry name" value="Oxidored_FMN"/>
    <property type="match status" value="1"/>
</dbReference>
<accession>A0ABY3RAR1</accession>
<protein>
    <submittedName>
        <fullName evidence="12">FAD-dependent oxidoreductase</fullName>
    </submittedName>
</protein>
<dbReference type="InterPro" id="IPR001155">
    <property type="entry name" value="OxRdtase_FMN_N"/>
</dbReference>
<evidence type="ECO:0000256" key="6">
    <source>
        <dbReference type="ARBA" id="ARBA00022723"/>
    </source>
</evidence>
<dbReference type="Gene3D" id="3.20.20.70">
    <property type="entry name" value="Aldolase class I"/>
    <property type="match status" value="1"/>
</dbReference>
<gene>
    <name evidence="12" type="ORF">LQG66_33845</name>
</gene>
<keyword evidence="8" id="KW-0408">Iron</keyword>
<evidence type="ECO:0000256" key="1">
    <source>
        <dbReference type="ARBA" id="ARBA00001917"/>
    </source>
</evidence>
<sequence length="662" mass="71685">MSQHQPFAQALSPLDVGPLRFRNRIFVPAHTTNFGCYHLPSPQHLAYHRARARGGVGAIIFESIRVHANSLGRPQAVCGFDPACIDPFRRITDAVKAEGASMLGQIIHLGRQVEGDFERTVAWGASPIPWSISALPPRPMDEFDMEEVIEGHLVTARNLVAAGFDGIELQMAHGHLLQQFMSPLSNKRDDDYGGSLENRLRFPARVLAALRAELGTGFCLGIRISGDEYIDGGLGIDEVERIVPMLARGTRIDFVNVSHSAYVASYSLATQMADMAFDTAPFRTLPARIRRELRADGFDTPVFAVCRFTGLDEADAMIASGQADAVGMARAHLAEPAIVRKSIGGRLDEIRRCIGCNQGCAGMLERNLPIRCLINPIAGLEDQFEEPEALPRAAAKRILVIGGGPAGLEAARVAAALGHDVTLWERSDRLGGQLRTAWLMPKRANFTAFVEFQIAALTRLGISIVFNTEADATAIAAFGADRIILATGSTTTAMSIPGSGPLLTLPDALQAPDRLGASVAVFDRTGEWGTLAALEHFADLGKAVTLFVPAASYAWRTTVYSTLANSRRLRERRVRIATLRAVRSFDGEVLEVEDLSTGDIERLAGFSALIAIDHNRADQTLYLSLRRARLPVIQAGDNNAPRTALEATYQGHMAARAPFPSA</sequence>
<dbReference type="PANTHER" id="PTHR42917:SF2">
    <property type="entry name" value="2,4-DIENOYL-COA REDUCTASE [(2E)-ENOYL-COA-PRODUCING]"/>
    <property type="match status" value="1"/>
</dbReference>
<keyword evidence="9" id="KW-0411">Iron-sulfur</keyword>
<evidence type="ECO:0000259" key="10">
    <source>
        <dbReference type="Pfam" id="PF00724"/>
    </source>
</evidence>
<name>A0ABY3RAR1_9BRAD</name>
<dbReference type="Gene3D" id="3.50.50.60">
    <property type="entry name" value="FAD/NAD(P)-binding domain"/>
    <property type="match status" value="1"/>
</dbReference>
<evidence type="ECO:0000313" key="13">
    <source>
        <dbReference type="Proteomes" id="UP001431010"/>
    </source>
</evidence>
<dbReference type="PANTHER" id="PTHR42917">
    <property type="entry name" value="2,4-DIENOYL-COA REDUCTASE"/>
    <property type="match status" value="1"/>
</dbReference>
<dbReference type="Gene3D" id="3.40.50.720">
    <property type="entry name" value="NAD(P)-binding Rossmann-like Domain"/>
    <property type="match status" value="1"/>
</dbReference>
<evidence type="ECO:0000259" key="11">
    <source>
        <dbReference type="Pfam" id="PF07992"/>
    </source>
</evidence>
<dbReference type="InterPro" id="IPR036188">
    <property type="entry name" value="FAD/NAD-bd_sf"/>
</dbReference>
<comment type="similarity">
    <text evidence="3">In the N-terminal section; belongs to the NADH:flavin oxidoreductase/NADH oxidase family.</text>
</comment>
<keyword evidence="6" id="KW-0479">Metal-binding</keyword>
<reference evidence="12" key="1">
    <citation type="journal article" date="2024" name="Antonie Van Leeuwenhoek">
        <title>Bradyrhizobium ontarionense sp. nov., a novel bacterial symbiont isolated from Aeschynomene indica (Indian jointvetch), harbours photosynthesis, nitrogen fixation and nitrous oxide (N2O) reductase genes.</title>
        <authorList>
            <person name="Bromfield E.S.P."/>
            <person name="Cloutier S."/>
        </authorList>
    </citation>
    <scope>NUCLEOTIDE SEQUENCE</scope>
    <source>
        <strain evidence="12">A19</strain>
    </source>
</reference>
<organism evidence="12 13">
    <name type="scientific">Bradyrhizobium ontarionense</name>
    <dbReference type="NCBI Taxonomy" id="2898149"/>
    <lineage>
        <taxon>Bacteria</taxon>
        <taxon>Pseudomonadati</taxon>
        <taxon>Pseudomonadota</taxon>
        <taxon>Alphaproteobacteria</taxon>
        <taxon>Hyphomicrobiales</taxon>
        <taxon>Nitrobacteraceae</taxon>
        <taxon>Bradyrhizobium</taxon>
    </lineage>
</organism>
<dbReference type="InterPro" id="IPR013785">
    <property type="entry name" value="Aldolase_TIM"/>
</dbReference>
<keyword evidence="4" id="KW-0285">Flavoprotein</keyword>
<dbReference type="InterPro" id="IPR023753">
    <property type="entry name" value="FAD/NAD-binding_dom"/>
</dbReference>
<dbReference type="PRINTS" id="PR00368">
    <property type="entry name" value="FADPNR"/>
</dbReference>
<evidence type="ECO:0000256" key="3">
    <source>
        <dbReference type="ARBA" id="ARBA00011048"/>
    </source>
</evidence>
<evidence type="ECO:0000256" key="4">
    <source>
        <dbReference type="ARBA" id="ARBA00022630"/>
    </source>
</evidence>